<dbReference type="InterPro" id="IPR001138">
    <property type="entry name" value="Zn2Cys6_DnaBD"/>
</dbReference>
<keyword evidence="10" id="KW-1133">Transmembrane helix</keyword>
<feature type="region of interest" description="Disordered" evidence="9">
    <location>
        <begin position="696"/>
        <end position="783"/>
    </location>
</feature>
<evidence type="ECO:0000256" key="9">
    <source>
        <dbReference type="SAM" id="MobiDB-lite"/>
    </source>
</evidence>
<dbReference type="Proteomes" id="UP000826573">
    <property type="component" value="Unassembled WGS sequence"/>
</dbReference>
<dbReference type="PROSITE" id="PS50048">
    <property type="entry name" value="ZN2_CY6_FUNGAL_2"/>
    <property type="match status" value="1"/>
</dbReference>
<feature type="transmembrane region" description="Helical" evidence="10">
    <location>
        <begin position="1591"/>
        <end position="1614"/>
    </location>
</feature>
<accession>A0A9P8HC70</accession>
<keyword evidence="7" id="KW-0539">Nucleus</keyword>
<dbReference type="GO" id="GO:0005874">
    <property type="term" value="C:microtubule"/>
    <property type="evidence" value="ECO:0007669"/>
    <property type="project" value="UniProtKB-KW"/>
</dbReference>
<evidence type="ECO:0000256" key="3">
    <source>
        <dbReference type="ARBA" id="ARBA00022741"/>
    </source>
</evidence>
<keyword evidence="10" id="KW-0472">Membrane</keyword>
<dbReference type="EMBL" id="JAIMJC010000005">
    <property type="protein sequence ID" value="KAH0525610.1"/>
    <property type="molecule type" value="Genomic_DNA"/>
</dbReference>
<proteinExistence type="inferred from homology"/>
<dbReference type="PANTHER" id="PTHR47968:SF13">
    <property type="entry name" value="KINESIN-LIKE PROTEIN KIF19 ISOFORM X1"/>
    <property type="match status" value="1"/>
</dbReference>
<dbReference type="PROSITE" id="PS00411">
    <property type="entry name" value="KINESIN_MOTOR_1"/>
    <property type="match status" value="1"/>
</dbReference>
<keyword evidence="14" id="KW-1185">Reference proteome</keyword>
<sequence>MDDSGQSSITVAVRVRPFTIREAASLQRNDDGTIFLGDGSFASAPTPKLHRGGIRNVIKVMDDRCLIFDPPEESPVQKFSRTVVPGSKKVKDQVFAFDRVFDDNTTQAEVYEGTTRGLLDSVLDGYNATVFAYGATGCGKTHTITGTAQHPGIIFLTMQELFEKIEERSHEKSTELTLSYLEIYNETIRDLLVPGGSKSGLPLREDSNAAVAVPGLTSHRPRDVQEVMDMIVQGNEYRTVSPTEANATSSRSHAVLQINIAQKDRNADVNEPHTMATLSIIDLAGSERASVTKNRGERLTEGANINKSLLALGGCINALCDPRGKAHVPYRNSKLTRLLKFSLGGNCKTVMIVCVSPSSAHYDETQNTLRYANRAKNIQTKVTRNVFNVNRHVKDFLIKIDEQMALINELRAQQRESEKTSFAKFRKQYEKRDGIAREAMQRLRAAYDNAGAERQERITSMRKLKHFERRISLLSAWIAAFDAVADQRENDAEMPQSLAAIRKTAQGIMLELENSRHHIHQRLNKSAWERHLDTALAHGIRQLEQAEGADTGEIESLTREAELLKSEFNREAYREVLEQEKAGDAAMMQMLLTAQFEIISSLSGIMMMDEDSAVSHAKEAISRLLQTGLTAASQVVKPDGSLAAMPDALPPPRRTLRKRKSLSAYRPVVPPAVVAVQNEHVFATPMKALPRRRKALGMPKKGVSFTPVKRTTKSRGVRWRDDETEDGTLEDFEKTPQNLFSSPSVQPSPVAKSKIPSPPQLNSVPKDDAASNDDSSISLEMSDAPSLPIAKTGRFQAGFLSRGARFSSVGSGLPVSSSPPTLSMHLRSSSSPDVARTPPLRTSLDGPRAENSSPLSLSKVPRPSPPQYHQLQSVMDENNPPNGSGSDSESGTIDMQKLRNAIASKKPRRMSLVGQTSVPVARRVNSIAPPSIERPPSRSTMPMMGSAGNGISRLRRGSLERRKSPPLLFSAPDSEDHLTTGQARRMNMGSNLRLENLGAAQRDGIGLEGPHRVTIKVGPGSAAAGVSAHRRLDSRGGSQPVRYIRSRIANACDGCKARKVKCDGKLPCGFCVARQRAQVCHYSPQRRRRQGQSQKLPRSPPPSVRESRDQDRDRGRDTRDVSSSSVRSASPSRTPASRRVSSVAGVGVSSASASASVASPAMGGERRHWMQSSVNQAQESSVAEDETEVPRDARLLCDAHGKLTFIGDCAPLSFFQSVRRLVTNRVGQNAFAPQTSRFSVLENAPARQSKRSVRDPRMPEVRPVDVPPAVLAYLSTTASLVDLFDSSKLLDDLTIWANLTHKPDNVTTIIHFLVLAIGLQAEDDLLSQQYFEYARDLAYTDLSDSLGVETVQAFILVTVYMLCSCQINGAFLFFGIAARAAYSIGLHRTEVNARFGHEIHQQRDQLWKSLRVLDLFLSSSMGRPPATSDVDCTVPYHAQGADGKEVFDLLNASVQILLILENIILEVYGRKKISMQLTEGISLKLRGWSGKWLGLLKEVIAQPAARNEAQVTGACQVLSSYYYAVMLVSRPFLMYELFQRLVDGSAASSRPAMASGRSKLADACIDAASLMVDPVLDLIERGVLKRKAPLLVSWLFAASLVLGVGLLGGFGRILEKYTRMSIQTMDHFAQNDAHARQYSLIAQSLLTTALEHLERQDLQERMRRTENSSQLFGLVAPDARSPLNKSPAPLRDIDLRVSTPDTTMTRSRSSMDRSLLQHQSLPSGPSPRLGEMDSAFLGLSESMLHTPDTSYWDGIVGNDSDPNSALNLFPLLEAGGGIDLAHWL</sequence>
<dbReference type="Gene3D" id="4.10.240.10">
    <property type="entry name" value="Zn(2)-C6 fungal-type DNA-binding domain"/>
    <property type="match status" value="1"/>
</dbReference>
<keyword evidence="10" id="KW-0812">Transmembrane</keyword>
<dbReference type="PRINTS" id="PR00380">
    <property type="entry name" value="KINESINHEAVY"/>
</dbReference>
<dbReference type="GO" id="GO:0000981">
    <property type="term" value="F:DNA-binding transcription factor activity, RNA polymerase II-specific"/>
    <property type="evidence" value="ECO:0007669"/>
    <property type="project" value="InterPro"/>
</dbReference>
<feature type="compositionally biased region" description="Low complexity" evidence="9">
    <location>
        <begin position="1121"/>
        <end position="1161"/>
    </location>
</feature>
<evidence type="ECO:0000256" key="1">
    <source>
        <dbReference type="ARBA" id="ARBA00022701"/>
    </source>
</evidence>
<protein>
    <submittedName>
        <fullName evidence="13">Uncharacterized protein</fullName>
    </submittedName>
</protein>
<comment type="caution">
    <text evidence="13">The sequence shown here is derived from an EMBL/GenBank/DDBJ whole genome shotgun (WGS) entry which is preliminary data.</text>
</comment>
<keyword evidence="5" id="KW-0175">Coiled coil</keyword>
<dbReference type="Pfam" id="PF00172">
    <property type="entry name" value="Zn_clus"/>
    <property type="match status" value="1"/>
</dbReference>
<feature type="domain" description="Zn(2)-C6 fungal-type" evidence="11">
    <location>
        <begin position="1051"/>
        <end position="1082"/>
    </location>
</feature>
<organism evidence="13 14">
    <name type="scientific">Trichoderma semiorbis</name>
    <dbReference type="NCBI Taxonomy" id="1491008"/>
    <lineage>
        <taxon>Eukaryota</taxon>
        <taxon>Fungi</taxon>
        <taxon>Dikarya</taxon>
        <taxon>Ascomycota</taxon>
        <taxon>Pezizomycotina</taxon>
        <taxon>Sordariomycetes</taxon>
        <taxon>Hypocreomycetidae</taxon>
        <taxon>Hypocreales</taxon>
        <taxon>Hypocreaceae</taxon>
        <taxon>Trichoderma</taxon>
    </lineage>
</organism>
<evidence type="ECO:0000256" key="10">
    <source>
        <dbReference type="SAM" id="Phobius"/>
    </source>
</evidence>
<dbReference type="InterPro" id="IPR036864">
    <property type="entry name" value="Zn2-C6_fun-type_DNA-bd_sf"/>
</dbReference>
<dbReference type="SUPFAM" id="SSF52540">
    <property type="entry name" value="P-loop containing nucleoside triphosphate hydrolases"/>
    <property type="match status" value="1"/>
</dbReference>
<feature type="compositionally biased region" description="Polar residues" evidence="9">
    <location>
        <begin position="735"/>
        <end position="747"/>
    </location>
</feature>
<dbReference type="GO" id="GO:0006351">
    <property type="term" value="P:DNA-templated transcription"/>
    <property type="evidence" value="ECO:0007669"/>
    <property type="project" value="InterPro"/>
</dbReference>
<evidence type="ECO:0000256" key="6">
    <source>
        <dbReference type="ARBA" id="ARBA00023175"/>
    </source>
</evidence>
<dbReference type="InterPro" id="IPR001752">
    <property type="entry name" value="Kinesin_motor_dom"/>
</dbReference>
<dbReference type="CDD" id="cd01370">
    <property type="entry name" value="KISc_KIP3_like"/>
    <property type="match status" value="1"/>
</dbReference>
<evidence type="ECO:0000256" key="2">
    <source>
        <dbReference type="ARBA" id="ARBA00022723"/>
    </source>
</evidence>
<dbReference type="InterPro" id="IPR007219">
    <property type="entry name" value="XnlR_reg_dom"/>
</dbReference>
<dbReference type="Gene3D" id="3.40.850.10">
    <property type="entry name" value="Kinesin motor domain"/>
    <property type="match status" value="1"/>
</dbReference>
<dbReference type="SUPFAM" id="SSF57701">
    <property type="entry name" value="Zn2/Cys6 DNA-binding domain"/>
    <property type="match status" value="1"/>
</dbReference>
<dbReference type="GO" id="GO:0008270">
    <property type="term" value="F:zinc ion binding"/>
    <property type="evidence" value="ECO:0007669"/>
    <property type="project" value="InterPro"/>
</dbReference>
<feature type="compositionally biased region" description="Low complexity" evidence="9">
    <location>
        <begin position="807"/>
        <end position="823"/>
    </location>
</feature>
<dbReference type="InterPro" id="IPR027640">
    <property type="entry name" value="Kinesin-like_fam"/>
</dbReference>
<feature type="domain" description="Kinesin motor" evidence="12">
    <location>
        <begin position="8"/>
        <end position="378"/>
    </location>
</feature>
<name>A0A9P8HC70_9HYPO</name>
<keyword evidence="1" id="KW-0493">Microtubule</keyword>
<keyword evidence="6 8" id="KW-0505">Motor protein</keyword>
<feature type="region of interest" description="Disordered" evidence="9">
    <location>
        <begin position="1698"/>
        <end position="1730"/>
    </location>
</feature>
<keyword evidence="4 8" id="KW-0067">ATP-binding</keyword>
<dbReference type="GO" id="GO:0005524">
    <property type="term" value="F:ATP binding"/>
    <property type="evidence" value="ECO:0007669"/>
    <property type="project" value="UniProtKB-UniRule"/>
</dbReference>
<dbReference type="PROSITE" id="PS50067">
    <property type="entry name" value="KINESIN_MOTOR_2"/>
    <property type="match status" value="1"/>
</dbReference>
<evidence type="ECO:0000259" key="12">
    <source>
        <dbReference type="PROSITE" id="PS50067"/>
    </source>
</evidence>
<evidence type="ECO:0000256" key="5">
    <source>
        <dbReference type="ARBA" id="ARBA00023054"/>
    </source>
</evidence>
<dbReference type="GO" id="GO:0003677">
    <property type="term" value="F:DNA binding"/>
    <property type="evidence" value="ECO:0007669"/>
    <property type="project" value="InterPro"/>
</dbReference>
<evidence type="ECO:0000256" key="7">
    <source>
        <dbReference type="ARBA" id="ARBA00023242"/>
    </source>
</evidence>
<feature type="compositionally biased region" description="Basic and acidic residues" evidence="9">
    <location>
        <begin position="1105"/>
        <end position="1120"/>
    </location>
</feature>
<dbReference type="CDD" id="cd00067">
    <property type="entry name" value="GAL4"/>
    <property type="match status" value="1"/>
</dbReference>
<evidence type="ECO:0000313" key="13">
    <source>
        <dbReference type="EMBL" id="KAH0525610.1"/>
    </source>
</evidence>
<feature type="compositionally biased region" description="Polar residues" evidence="9">
    <location>
        <begin position="1170"/>
        <end position="1181"/>
    </location>
</feature>
<dbReference type="GO" id="GO:0003777">
    <property type="term" value="F:microtubule motor activity"/>
    <property type="evidence" value="ECO:0007669"/>
    <property type="project" value="InterPro"/>
</dbReference>
<dbReference type="SMART" id="SM00906">
    <property type="entry name" value="Fungal_trans"/>
    <property type="match status" value="1"/>
</dbReference>
<evidence type="ECO:0000259" key="11">
    <source>
        <dbReference type="PROSITE" id="PS50048"/>
    </source>
</evidence>
<comment type="similarity">
    <text evidence="8">Belongs to the TRAFAC class myosin-kinesin ATPase superfamily. Kinesin family.</text>
</comment>
<feature type="region of interest" description="Disordered" evidence="9">
    <location>
        <begin position="806"/>
        <end position="892"/>
    </location>
</feature>
<keyword evidence="2" id="KW-0479">Metal-binding</keyword>
<reference evidence="13 14" key="1">
    <citation type="submission" date="2021-08" db="EMBL/GenBank/DDBJ databases">
        <title>The highly contiguous genome resource for Trichoderma semiorbis FJ059, a fungal antagonistic to plant pathogens.</title>
        <authorList>
            <person name="Liu T."/>
        </authorList>
    </citation>
    <scope>NUCLEOTIDE SEQUENCE [LARGE SCALE GENOMIC DNA]</scope>
    <source>
        <strain evidence="13 14">FJ059</strain>
    </source>
</reference>
<evidence type="ECO:0000313" key="14">
    <source>
        <dbReference type="Proteomes" id="UP000826573"/>
    </source>
</evidence>
<dbReference type="SMART" id="SM00129">
    <property type="entry name" value="KISc"/>
    <property type="match status" value="1"/>
</dbReference>
<gene>
    <name evidence="13" type="ORF">TsFJ059_007957</name>
</gene>
<dbReference type="SMART" id="SM00066">
    <property type="entry name" value="GAL4"/>
    <property type="match status" value="1"/>
</dbReference>
<feature type="compositionally biased region" description="Polar residues" evidence="9">
    <location>
        <begin position="867"/>
        <end position="892"/>
    </location>
</feature>
<dbReference type="Pfam" id="PF04082">
    <property type="entry name" value="Fungal_trans"/>
    <property type="match status" value="1"/>
</dbReference>
<feature type="compositionally biased region" description="Low complexity" evidence="9">
    <location>
        <begin position="1698"/>
        <end position="1714"/>
    </location>
</feature>
<dbReference type="FunFam" id="3.40.850.10:FF:000053">
    <property type="entry name" value="Kinesin family"/>
    <property type="match status" value="1"/>
</dbReference>
<dbReference type="InterPro" id="IPR036961">
    <property type="entry name" value="Kinesin_motor_dom_sf"/>
</dbReference>
<dbReference type="CDD" id="cd12148">
    <property type="entry name" value="fungal_TF_MHR"/>
    <property type="match status" value="1"/>
</dbReference>
<feature type="region of interest" description="Disordered" evidence="9">
    <location>
        <begin position="1081"/>
        <end position="1187"/>
    </location>
</feature>
<evidence type="ECO:0000256" key="4">
    <source>
        <dbReference type="ARBA" id="ARBA00022840"/>
    </source>
</evidence>
<dbReference type="PROSITE" id="PS00463">
    <property type="entry name" value="ZN2_CY6_FUNGAL_1"/>
    <property type="match status" value="1"/>
</dbReference>
<dbReference type="GO" id="GO:0008017">
    <property type="term" value="F:microtubule binding"/>
    <property type="evidence" value="ECO:0007669"/>
    <property type="project" value="InterPro"/>
</dbReference>
<evidence type="ECO:0000256" key="8">
    <source>
        <dbReference type="PROSITE-ProRule" id="PRU00283"/>
    </source>
</evidence>
<dbReference type="Pfam" id="PF00225">
    <property type="entry name" value="Kinesin"/>
    <property type="match status" value="1"/>
</dbReference>
<dbReference type="InterPro" id="IPR027417">
    <property type="entry name" value="P-loop_NTPase"/>
</dbReference>
<dbReference type="PANTHER" id="PTHR47968">
    <property type="entry name" value="CENTROMERE PROTEIN E"/>
    <property type="match status" value="1"/>
</dbReference>
<dbReference type="GO" id="GO:0007018">
    <property type="term" value="P:microtubule-based movement"/>
    <property type="evidence" value="ECO:0007669"/>
    <property type="project" value="InterPro"/>
</dbReference>
<keyword evidence="3 8" id="KW-0547">Nucleotide-binding</keyword>
<dbReference type="InterPro" id="IPR019821">
    <property type="entry name" value="Kinesin_motor_CS"/>
</dbReference>
<feature type="binding site" evidence="8">
    <location>
        <begin position="134"/>
        <end position="141"/>
    </location>
    <ligand>
        <name>ATP</name>
        <dbReference type="ChEBI" id="CHEBI:30616"/>
    </ligand>
</feature>